<dbReference type="GO" id="GO:0003676">
    <property type="term" value="F:nucleic acid binding"/>
    <property type="evidence" value="ECO:0007669"/>
    <property type="project" value="InterPro"/>
</dbReference>
<evidence type="ECO:0000259" key="2">
    <source>
        <dbReference type="SMART" id="SM00474"/>
    </source>
</evidence>
<feature type="compositionally biased region" description="Polar residues" evidence="1">
    <location>
        <begin position="1"/>
        <end position="12"/>
    </location>
</feature>
<keyword evidence="4" id="KW-1185">Reference proteome</keyword>
<protein>
    <recommendedName>
        <fullName evidence="2">3'-5' exonuclease domain-containing protein</fullName>
    </recommendedName>
</protein>
<evidence type="ECO:0000256" key="1">
    <source>
        <dbReference type="SAM" id="MobiDB-lite"/>
    </source>
</evidence>
<feature type="region of interest" description="Disordered" evidence="1">
    <location>
        <begin position="1"/>
        <end position="20"/>
    </location>
</feature>
<organism evidence="3 4">
    <name type="scientific">Conoideocrella luteorostrata</name>
    <dbReference type="NCBI Taxonomy" id="1105319"/>
    <lineage>
        <taxon>Eukaryota</taxon>
        <taxon>Fungi</taxon>
        <taxon>Dikarya</taxon>
        <taxon>Ascomycota</taxon>
        <taxon>Pezizomycotina</taxon>
        <taxon>Sordariomycetes</taxon>
        <taxon>Hypocreomycetidae</taxon>
        <taxon>Hypocreales</taxon>
        <taxon>Clavicipitaceae</taxon>
        <taxon>Conoideocrella</taxon>
    </lineage>
</organism>
<dbReference type="InterPro" id="IPR002562">
    <property type="entry name" value="3'-5'_exonuclease_dom"/>
</dbReference>
<dbReference type="EMBL" id="JASWJB010000377">
    <property type="protein sequence ID" value="KAK2590966.1"/>
    <property type="molecule type" value="Genomic_DNA"/>
</dbReference>
<dbReference type="InterPro" id="IPR036397">
    <property type="entry name" value="RNaseH_sf"/>
</dbReference>
<gene>
    <name evidence="3" type="ORF">QQS21_011345</name>
</gene>
<accession>A0AAJ0FNG9</accession>
<dbReference type="Proteomes" id="UP001251528">
    <property type="component" value="Unassembled WGS sequence"/>
</dbReference>
<dbReference type="PANTHER" id="PTHR43040">
    <property type="entry name" value="RIBONUCLEASE D"/>
    <property type="match status" value="1"/>
</dbReference>
<dbReference type="AlphaFoldDB" id="A0AAJ0FNG9"/>
<dbReference type="SMART" id="SM00474">
    <property type="entry name" value="35EXOc"/>
    <property type="match status" value="1"/>
</dbReference>
<feature type="domain" description="3'-5' exonuclease" evidence="2">
    <location>
        <begin position="19"/>
        <end position="223"/>
    </location>
</feature>
<dbReference type="GO" id="GO:0006139">
    <property type="term" value="P:nucleobase-containing compound metabolic process"/>
    <property type="evidence" value="ECO:0007669"/>
    <property type="project" value="InterPro"/>
</dbReference>
<dbReference type="InterPro" id="IPR012337">
    <property type="entry name" value="RNaseH-like_sf"/>
</dbReference>
<dbReference type="SUPFAM" id="SSF53098">
    <property type="entry name" value="Ribonuclease H-like"/>
    <property type="match status" value="1"/>
</dbReference>
<name>A0AAJ0FNG9_9HYPO</name>
<evidence type="ECO:0000313" key="3">
    <source>
        <dbReference type="EMBL" id="KAK2590966.1"/>
    </source>
</evidence>
<dbReference type="Gene3D" id="3.30.420.10">
    <property type="entry name" value="Ribonuclease H-like superfamily/Ribonuclease H"/>
    <property type="match status" value="1"/>
</dbReference>
<dbReference type="PANTHER" id="PTHR43040:SF1">
    <property type="entry name" value="RIBONUCLEASE D"/>
    <property type="match status" value="1"/>
</dbReference>
<dbReference type="GO" id="GO:0008408">
    <property type="term" value="F:3'-5' exonuclease activity"/>
    <property type="evidence" value="ECO:0007669"/>
    <property type="project" value="InterPro"/>
</dbReference>
<dbReference type="Pfam" id="PF01612">
    <property type="entry name" value="DNA_pol_A_exo1"/>
    <property type="match status" value="1"/>
</dbReference>
<proteinExistence type="predicted"/>
<evidence type="ECO:0000313" key="4">
    <source>
        <dbReference type="Proteomes" id="UP001251528"/>
    </source>
</evidence>
<comment type="caution">
    <text evidence="3">The sequence shown here is derived from an EMBL/GenBank/DDBJ whole genome shotgun (WGS) entry which is preliminary data.</text>
</comment>
<reference evidence="3" key="1">
    <citation type="submission" date="2023-06" db="EMBL/GenBank/DDBJ databases">
        <title>Conoideocrella luteorostrata (Hypocreales: Clavicipitaceae), a potential biocontrol fungus for elongate hemlock scale in United States Christmas tree production areas.</title>
        <authorList>
            <person name="Barrett H."/>
            <person name="Lovett B."/>
            <person name="Macias A.M."/>
            <person name="Stajich J.E."/>
            <person name="Kasson M.T."/>
        </authorList>
    </citation>
    <scope>NUCLEOTIDE SEQUENCE</scope>
    <source>
        <strain evidence="3">ARSEF 14590</strain>
    </source>
</reference>
<sequence>MAESVPGSSSRAHLSETPPKVIDSQADMSELVDTLQGLPIEPPSLYIDLEGINLSRQGTIAILQVFVRPSGQTYLIDVKELQDKSFSTRGEKGLTFKDILESESIPKVFFDVRNDSDALYSHFKIHLGGIQDLQLMELATRTFSRRCVNGLSKCIERDAPFSYTERNAWMQSKERGLRLFAPERGGSYEVFTQRPLPDDIIYYCANDVQVLPRLWTQYNKKLTSVWKEKVWDASRDRVKLSQSPTFDGKGRHMALGPKGW</sequence>